<gene>
    <name evidence="2" type="ORF">PPRIM_AZ9-3.1.T0040265</name>
</gene>
<dbReference type="AlphaFoldDB" id="A0A8S1JMY9"/>
<proteinExistence type="predicted"/>
<evidence type="ECO:0000313" key="3">
    <source>
        <dbReference type="Proteomes" id="UP000688137"/>
    </source>
</evidence>
<dbReference type="GO" id="GO:0005509">
    <property type="term" value="F:calcium ion binding"/>
    <property type="evidence" value="ECO:0007669"/>
    <property type="project" value="InterPro"/>
</dbReference>
<feature type="domain" description="EF-hand" evidence="1">
    <location>
        <begin position="23"/>
        <end position="58"/>
    </location>
</feature>
<keyword evidence="3" id="KW-1185">Reference proteome</keyword>
<comment type="caution">
    <text evidence="2">The sequence shown here is derived from an EMBL/GenBank/DDBJ whole genome shotgun (WGS) entry which is preliminary data.</text>
</comment>
<dbReference type="EMBL" id="CAJJDM010000001">
    <property type="protein sequence ID" value="CAD8043045.1"/>
    <property type="molecule type" value="Genomic_DNA"/>
</dbReference>
<name>A0A8S1JMY9_PARPR</name>
<evidence type="ECO:0000313" key="2">
    <source>
        <dbReference type="EMBL" id="CAD8043045.1"/>
    </source>
</evidence>
<dbReference type="InterPro" id="IPR018247">
    <property type="entry name" value="EF_Hand_1_Ca_BS"/>
</dbReference>
<organism evidence="2 3">
    <name type="scientific">Paramecium primaurelia</name>
    <dbReference type="NCBI Taxonomy" id="5886"/>
    <lineage>
        <taxon>Eukaryota</taxon>
        <taxon>Sar</taxon>
        <taxon>Alveolata</taxon>
        <taxon>Ciliophora</taxon>
        <taxon>Intramacronucleata</taxon>
        <taxon>Oligohymenophorea</taxon>
        <taxon>Peniculida</taxon>
        <taxon>Parameciidae</taxon>
        <taxon>Paramecium</taxon>
    </lineage>
</organism>
<reference evidence="2" key="1">
    <citation type="submission" date="2021-01" db="EMBL/GenBank/DDBJ databases">
        <authorList>
            <consortium name="Genoscope - CEA"/>
            <person name="William W."/>
        </authorList>
    </citation>
    <scope>NUCLEOTIDE SEQUENCE</scope>
</reference>
<dbReference type="Proteomes" id="UP000688137">
    <property type="component" value="Unassembled WGS sequence"/>
</dbReference>
<dbReference type="InterPro" id="IPR002048">
    <property type="entry name" value="EF_hand_dom"/>
</dbReference>
<dbReference type="PROSITE" id="PS50222">
    <property type="entry name" value="EF_HAND_2"/>
    <property type="match status" value="1"/>
</dbReference>
<protein>
    <recommendedName>
        <fullName evidence="1">EF-hand domain-containing protein</fullName>
    </recommendedName>
</protein>
<sequence length="152" mass="17654">MGNTQLTDQQILLYKNETQFTPAQIRRIHKKFQQLDTNNKGFVSATDFIQIIQHHKYSSLLIQQLIGRKQQEIDFISLVRLLNAIQFGDKNTLLTKIIDQDRDGLIGTEDIQKTITVLNPSCFKNSYELAQQIVNDDEKLTYNKMIKLLIDD</sequence>
<accession>A0A8S1JMY9</accession>
<evidence type="ECO:0000259" key="1">
    <source>
        <dbReference type="PROSITE" id="PS50222"/>
    </source>
</evidence>
<dbReference type="PROSITE" id="PS00018">
    <property type="entry name" value="EF_HAND_1"/>
    <property type="match status" value="1"/>
</dbReference>